<dbReference type="STRING" id="1071381.G8C1E7"/>
<dbReference type="RefSeq" id="XP_003688409.1">
    <property type="nucleotide sequence ID" value="XM_003688361.1"/>
</dbReference>
<sequence>MSVFVSGATGFIAQHIVNDLLQQNYKVIGTARSQEKVDKLIKQFGNNKNFSMEIVKDVADINAFDDVFKRRGSEIKYVLHTASPFHFNVTDAEKDLLIPAVNGTKGILSSIKKYAPKNVERFVVTSSFAAVSDLEDQSNSNVIYTEKDWCKLNWQTAQANAVAAYWGSKTFAEKAAWEFLEENKDSVSLKITAINPVYVFGPQLFDEDVTAKLNTSCEFINSLVHSTPETKVEKTCAGNFIDVRDVSKAHILAFQKEETIGKRLILSEGPFGMQDIVNTLNKDFPQLKGKIAPTYEETDVKLNKNFAKINNDETKKILGFKFRTFDETVDDTAKQILRVEKRL</sequence>
<dbReference type="SUPFAM" id="SSF51735">
    <property type="entry name" value="NAD(P)-binding Rossmann-fold domains"/>
    <property type="match status" value="1"/>
</dbReference>
<dbReference type="PANTHER" id="PTHR10366:SF844">
    <property type="entry name" value="NADPH-DEPENDENT METHYLGLYOXAL REDUCTASE GRE2"/>
    <property type="match status" value="1"/>
</dbReference>
<dbReference type="InterPro" id="IPR036291">
    <property type="entry name" value="NAD(P)-bd_dom_sf"/>
</dbReference>
<dbReference type="eggNOG" id="KOG1502">
    <property type="taxonomic scope" value="Eukaryota"/>
</dbReference>
<dbReference type="AlphaFoldDB" id="G8C1E7"/>
<evidence type="ECO:0000256" key="1">
    <source>
        <dbReference type="ARBA" id="ARBA00023002"/>
    </source>
</evidence>
<dbReference type="CDD" id="cd05227">
    <property type="entry name" value="AR_SDR_e"/>
    <property type="match status" value="1"/>
</dbReference>
<dbReference type="HOGENOM" id="CLU_007383_9_2_1"/>
<protein>
    <recommendedName>
        <fullName evidence="3">NAD-dependent epimerase/dehydratase domain-containing protein</fullName>
    </recommendedName>
</protein>
<comment type="similarity">
    <text evidence="2">Belongs to the NAD(P)-dependent epimerase/dehydratase family. Dihydroflavonol-4-reductase subfamily.</text>
</comment>
<dbReference type="GO" id="GO:0016616">
    <property type="term" value="F:oxidoreductase activity, acting on the CH-OH group of donors, NAD or NADP as acceptor"/>
    <property type="evidence" value="ECO:0007669"/>
    <property type="project" value="TreeGrafter"/>
</dbReference>
<dbReference type="OMA" id="KRFFITE"/>
<evidence type="ECO:0000313" key="4">
    <source>
        <dbReference type="EMBL" id="CCE65975.1"/>
    </source>
</evidence>
<proteinExistence type="inferred from homology"/>
<name>G8C1E7_TETPH</name>
<dbReference type="SMR" id="G8C1E7"/>
<keyword evidence="1" id="KW-0560">Oxidoreductase</keyword>
<evidence type="ECO:0000256" key="2">
    <source>
        <dbReference type="ARBA" id="ARBA00023445"/>
    </source>
</evidence>
<gene>
    <name evidence="4" type="primary">TPHA0N01940</name>
    <name evidence="4" type="ordered locus">TPHA_0N01940</name>
</gene>
<dbReference type="KEGG" id="tpf:TPHA_0N01940"/>
<reference evidence="4 5" key="1">
    <citation type="journal article" date="2011" name="Proc. Natl. Acad. Sci. U.S.A.">
        <title>Evolutionary erosion of yeast sex chromosomes by mating-type switching accidents.</title>
        <authorList>
            <person name="Gordon J.L."/>
            <person name="Armisen D."/>
            <person name="Proux-Wera E."/>
            <person name="Oheigeartaigh S.S."/>
            <person name="Byrne K.P."/>
            <person name="Wolfe K.H."/>
        </authorList>
    </citation>
    <scope>NUCLEOTIDE SEQUENCE [LARGE SCALE GENOMIC DNA]</scope>
    <source>
        <strain evidence="5">ATCC 24235 / CBS 4417 / NBRC 1672 / NRRL Y-8282 / UCD 70-5</strain>
    </source>
</reference>
<dbReference type="EMBL" id="HE612869">
    <property type="protein sequence ID" value="CCE65975.1"/>
    <property type="molecule type" value="Genomic_DNA"/>
</dbReference>
<dbReference type="PANTHER" id="PTHR10366">
    <property type="entry name" value="NAD DEPENDENT EPIMERASE/DEHYDRATASE"/>
    <property type="match status" value="1"/>
</dbReference>
<dbReference type="Proteomes" id="UP000005666">
    <property type="component" value="Chromosome 14"/>
</dbReference>
<dbReference type="OrthoDB" id="2735536at2759"/>
<dbReference type="GeneID" id="11532128"/>
<dbReference type="FunFam" id="3.40.50.720:FF:000191">
    <property type="entry name" value="Methylglyoxal reductase (NADPH-dependent)"/>
    <property type="match status" value="1"/>
</dbReference>
<evidence type="ECO:0000259" key="3">
    <source>
        <dbReference type="Pfam" id="PF01370"/>
    </source>
</evidence>
<dbReference type="InterPro" id="IPR050425">
    <property type="entry name" value="NAD(P)_dehydrat-like"/>
</dbReference>
<feature type="domain" description="NAD-dependent epimerase/dehydratase" evidence="3">
    <location>
        <begin position="3"/>
        <end position="260"/>
    </location>
</feature>
<dbReference type="Gene3D" id="3.40.50.720">
    <property type="entry name" value="NAD(P)-binding Rossmann-like Domain"/>
    <property type="match status" value="1"/>
</dbReference>
<organism evidence="4 5">
    <name type="scientific">Tetrapisispora phaffii (strain ATCC 24235 / CBS 4417 / NBRC 1672 / NRRL Y-8282 / UCD 70-5)</name>
    <name type="common">Yeast</name>
    <name type="synonym">Fabospora phaffii</name>
    <dbReference type="NCBI Taxonomy" id="1071381"/>
    <lineage>
        <taxon>Eukaryota</taxon>
        <taxon>Fungi</taxon>
        <taxon>Dikarya</taxon>
        <taxon>Ascomycota</taxon>
        <taxon>Saccharomycotina</taxon>
        <taxon>Saccharomycetes</taxon>
        <taxon>Saccharomycetales</taxon>
        <taxon>Saccharomycetaceae</taxon>
        <taxon>Tetrapisispora</taxon>
    </lineage>
</organism>
<dbReference type="InterPro" id="IPR001509">
    <property type="entry name" value="Epimerase_deHydtase"/>
</dbReference>
<evidence type="ECO:0000313" key="5">
    <source>
        <dbReference type="Proteomes" id="UP000005666"/>
    </source>
</evidence>
<accession>G8C1E7</accession>
<keyword evidence="5" id="KW-1185">Reference proteome</keyword>
<dbReference type="Pfam" id="PF01370">
    <property type="entry name" value="Epimerase"/>
    <property type="match status" value="1"/>
</dbReference>